<dbReference type="PROSITE" id="PS00137">
    <property type="entry name" value="SUBTILASE_HIS"/>
    <property type="match status" value="1"/>
</dbReference>
<evidence type="ECO:0000256" key="1">
    <source>
        <dbReference type="ARBA" id="ARBA00011073"/>
    </source>
</evidence>
<dbReference type="Proteomes" id="UP001501578">
    <property type="component" value="Unassembled WGS sequence"/>
</dbReference>
<keyword evidence="4 5" id="KW-0720">Serine protease</keyword>
<comment type="caution">
    <text evidence="7">The sequence shown here is derived from an EMBL/GenBank/DDBJ whole genome shotgun (WGS) entry which is preliminary data.</text>
</comment>
<name>A0ABN1QKU4_9ACTN</name>
<dbReference type="Gene3D" id="3.40.50.200">
    <property type="entry name" value="Peptidase S8/S53 domain"/>
    <property type="match status" value="1"/>
</dbReference>
<keyword evidence="8" id="KW-1185">Reference proteome</keyword>
<evidence type="ECO:0000256" key="5">
    <source>
        <dbReference type="PROSITE-ProRule" id="PRU01240"/>
    </source>
</evidence>
<dbReference type="PANTHER" id="PTHR43399:SF4">
    <property type="entry name" value="CELL WALL-ASSOCIATED PROTEASE"/>
    <property type="match status" value="1"/>
</dbReference>
<comment type="similarity">
    <text evidence="1 5">Belongs to the peptidase S8 family.</text>
</comment>
<dbReference type="InterPro" id="IPR015500">
    <property type="entry name" value="Peptidase_S8_subtilisin-rel"/>
</dbReference>
<feature type="domain" description="Peptidase S8/S53" evidence="6">
    <location>
        <begin position="160"/>
        <end position="411"/>
    </location>
</feature>
<dbReference type="PANTHER" id="PTHR43399">
    <property type="entry name" value="SUBTILISIN-RELATED"/>
    <property type="match status" value="1"/>
</dbReference>
<dbReference type="InterPro" id="IPR000209">
    <property type="entry name" value="Peptidase_S8/S53_dom"/>
</dbReference>
<evidence type="ECO:0000313" key="7">
    <source>
        <dbReference type="EMBL" id="GAA0943840.1"/>
    </source>
</evidence>
<dbReference type="PROSITE" id="PS00138">
    <property type="entry name" value="SUBTILASE_SER"/>
    <property type="match status" value="1"/>
</dbReference>
<evidence type="ECO:0000256" key="4">
    <source>
        <dbReference type="ARBA" id="ARBA00022825"/>
    </source>
</evidence>
<keyword evidence="2 5" id="KW-0645">Protease</keyword>
<evidence type="ECO:0000313" key="8">
    <source>
        <dbReference type="Proteomes" id="UP001501578"/>
    </source>
</evidence>
<dbReference type="SUPFAM" id="SSF52743">
    <property type="entry name" value="Subtilisin-like"/>
    <property type="match status" value="1"/>
</dbReference>
<evidence type="ECO:0000256" key="3">
    <source>
        <dbReference type="ARBA" id="ARBA00022801"/>
    </source>
</evidence>
<feature type="active site" description="Charge relay system" evidence="5">
    <location>
        <position position="364"/>
    </location>
</feature>
<dbReference type="PROSITE" id="PS51892">
    <property type="entry name" value="SUBTILASE"/>
    <property type="match status" value="1"/>
</dbReference>
<keyword evidence="3 5" id="KW-0378">Hydrolase</keyword>
<accession>A0ABN1QKU4</accession>
<dbReference type="PRINTS" id="PR00723">
    <property type="entry name" value="SUBTILISIN"/>
</dbReference>
<protein>
    <submittedName>
        <fullName evidence="7">S8 family serine peptidase</fullName>
    </submittedName>
</protein>
<dbReference type="Pfam" id="PF00082">
    <property type="entry name" value="Peptidase_S8"/>
    <property type="match status" value="1"/>
</dbReference>
<organism evidence="7 8">
    <name type="scientific">Nonomuraea longicatena</name>
    <dbReference type="NCBI Taxonomy" id="83682"/>
    <lineage>
        <taxon>Bacteria</taxon>
        <taxon>Bacillati</taxon>
        <taxon>Actinomycetota</taxon>
        <taxon>Actinomycetes</taxon>
        <taxon>Streptosporangiales</taxon>
        <taxon>Streptosporangiaceae</taxon>
        <taxon>Nonomuraea</taxon>
    </lineage>
</organism>
<gene>
    <name evidence="7" type="ORF">GCM10009560_57540</name>
</gene>
<reference evidence="7 8" key="1">
    <citation type="journal article" date="2019" name="Int. J. Syst. Evol. Microbiol.">
        <title>The Global Catalogue of Microorganisms (GCM) 10K type strain sequencing project: providing services to taxonomists for standard genome sequencing and annotation.</title>
        <authorList>
            <consortium name="The Broad Institute Genomics Platform"/>
            <consortium name="The Broad Institute Genome Sequencing Center for Infectious Disease"/>
            <person name="Wu L."/>
            <person name="Ma J."/>
        </authorList>
    </citation>
    <scope>NUCLEOTIDE SEQUENCE [LARGE SCALE GENOMIC DNA]</scope>
    <source>
        <strain evidence="7 8">JCM 11136</strain>
    </source>
</reference>
<dbReference type="InterPro" id="IPR023828">
    <property type="entry name" value="Peptidase_S8_Ser-AS"/>
</dbReference>
<evidence type="ECO:0000259" key="6">
    <source>
        <dbReference type="Pfam" id="PF00082"/>
    </source>
</evidence>
<proteinExistence type="inferred from homology"/>
<evidence type="ECO:0000256" key="2">
    <source>
        <dbReference type="ARBA" id="ARBA00022670"/>
    </source>
</evidence>
<sequence length="1004" mass="106808">MTLITGDRVTVVGRTHRVEPGPGRTAAFSSQTRKGHLYVIPSDAAPLVAQGVLDERLFDVTRLLAWNYGDAHTPDIPVIRQGAVPEPRHARRTQDLGGVGMSALRVPKGSAAQSWKELTGQRALTEGGGRLWLDGQRSWLLDHSTRQIGAPQAWAQGLTGQGVTVAVLDSGYDREHPDLKPAVKHERVFNGDPDMTDDANHGTHVASIVASRNEKYRGVAPGVDLAIGKVGNRRSIPESAIIAGMEWAARDIRADVVSLSLGDPDGSEIDPLEETVNRLSAETDALFVIAAGNSRWQGGRVGSPGSAEAALTVGAVTEAGGLTDFTSPGPRIGDHAVKPDVVAPGENIMAAKPGGGHQSLDGTSMAAPHVAGAAAILAQRYPDWTGEQLKAALTGSAAPLSEGTQFDQGAGLIDLVRGVRQPVIAEPANVWAPFRWDTAERTATKTITYRNSSDTPLTLDLSVRSEVLKLSADRLDVPAKGQATLTLQIDATGKPTGEYPGTVTATSGDTVVRTLAGAYVEPESHDVAIEVLDRQGQRTSNAQAELYRADTGEVIHLTLRDGRAQARLNKGDWNLFAEVREGRTLTYAALAVPVEGAGGRVVLDTRQGRQVRSTVDDTAATRVGAYNLSVEHGQWSSAGGWFGLDPNRDLFVVPRRERGLRYTLETVWKSDKVYELAHRDENGIPDDPAYHAKRAELAEVTATYRASGVASEGEPMSTVALRMGFGYLHSTVGTVPLPATVTYLRSPGVSWHGGLFSGSGEIVGEAVESRPGRTREVWNAAVSGPAFPVRAGERTGDALTFHAGNLFSDGVKGRHGSDTAATGTVTLAEDGRVLARADLAGCTVFVTLWCRLSADLPQDRATYTLTASARRQVPHSTLSTGVDAVWTFPSARTRAAEALPLTAVRYAPEGLDDHNRAKAGTTTRVPVWLEHNPGSKNSVRSLKLEVSADDGATWQAVKLVRTSAGYRASVRNPDTAGFVSLRANLVQGDGVRTTQTITRAYAVN</sequence>
<dbReference type="InterPro" id="IPR022398">
    <property type="entry name" value="Peptidase_S8_His-AS"/>
</dbReference>
<feature type="active site" description="Charge relay system" evidence="5">
    <location>
        <position position="201"/>
    </location>
</feature>
<feature type="active site" description="Charge relay system" evidence="5">
    <location>
        <position position="169"/>
    </location>
</feature>
<dbReference type="InterPro" id="IPR051048">
    <property type="entry name" value="Peptidase_S8/S53_subtilisin"/>
</dbReference>
<dbReference type="InterPro" id="IPR036852">
    <property type="entry name" value="Peptidase_S8/S53_dom_sf"/>
</dbReference>
<dbReference type="EMBL" id="BAAAHQ010000035">
    <property type="protein sequence ID" value="GAA0943840.1"/>
    <property type="molecule type" value="Genomic_DNA"/>
</dbReference>